<feature type="compositionally biased region" description="Low complexity" evidence="2">
    <location>
        <begin position="22"/>
        <end position="68"/>
    </location>
</feature>
<organism evidence="4 5">
    <name type="scientific">Sanghuangporus baumii</name>
    <name type="common">Phellinus baumii</name>
    <dbReference type="NCBI Taxonomy" id="108892"/>
    <lineage>
        <taxon>Eukaryota</taxon>
        <taxon>Fungi</taxon>
        <taxon>Dikarya</taxon>
        <taxon>Basidiomycota</taxon>
        <taxon>Agaricomycotina</taxon>
        <taxon>Agaricomycetes</taxon>
        <taxon>Hymenochaetales</taxon>
        <taxon>Hymenochaetaceae</taxon>
        <taxon>Sanghuangporus</taxon>
    </lineage>
</organism>
<reference evidence="4" key="1">
    <citation type="submission" date="2016-06" db="EMBL/GenBank/DDBJ databases">
        <title>Draft Genome sequence of the fungus Inonotus baumii.</title>
        <authorList>
            <person name="Zhu H."/>
            <person name="Lin W."/>
        </authorList>
    </citation>
    <scope>NUCLEOTIDE SEQUENCE</scope>
    <source>
        <strain evidence="4">821</strain>
    </source>
</reference>
<dbReference type="PANTHER" id="PTHR47815:SF1">
    <property type="entry name" value="UNIVERSAL STRESS PROTEIN A FAMILY PROTEIN C25B2.10"/>
    <property type="match status" value="1"/>
</dbReference>
<evidence type="ECO:0000259" key="3">
    <source>
        <dbReference type="Pfam" id="PF00582"/>
    </source>
</evidence>
<comment type="caution">
    <text evidence="4">The sequence shown here is derived from an EMBL/GenBank/DDBJ whole genome shotgun (WGS) entry which is preliminary data.</text>
</comment>
<feature type="region of interest" description="Disordered" evidence="2">
    <location>
        <begin position="1"/>
        <end position="68"/>
    </location>
</feature>
<evidence type="ECO:0000313" key="5">
    <source>
        <dbReference type="Proteomes" id="UP000757232"/>
    </source>
</evidence>
<dbReference type="OrthoDB" id="843225at2759"/>
<dbReference type="AlphaFoldDB" id="A0A9Q5I5I2"/>
<accession>A0A9Q5I5I2</accession>
<dbReference type="Pfam" id="PF00582">
    <property type="entry name" value="Usp"/>
    <property type="match status" value="1"/>
</dbReference>
<dbReference type="Gene3D" id="3.40.50.620">
    <property type="entry name" value="HUPs"/>
    <property type="match status" value="1"/>
</dbReference>
<dbReference type="CDD" id="cd23659">
    <property type="entry name" value="USP_At3g01520-like"/>
    <property type="match status" value="1"/>
</dbReference>
<dbReference type="EMBL" id="LNZH02000056">
    <property type="protein sequence ID" value="OCB91859.1"/>
    <property type="molecule type" value="Genomic_DNA"/>
</dbReference>
<dbReference type="InterPro" id="IPR014729">
    <property type="entry name" value="Rossmann-like_a/b/a_fold"/>
</dbReference>
<gene>
    <name evidence="4" type="ORF">A7U60_g853</name>
</gene>
<feature type="domain" description="UspA" evidence="3">
    <location>
        <begin position="111"/>
        <end position="247"/>
    </location>
</feature>
<keyword evidence="5" id="KW-1185">Reference proteome</keyword>
<dbReference type="InterPro" id="IPR006016">
    <property type="entry name" value="UspA"/>
</dbReference>
<feature type="coiled-coil region" evidence="1">
    <location>
        <begin position="151"/>
        <end position="178"/>
    </location>
</feature>
<dbReference type="SUPFAM" id="SSF52402">
    <property type="entry name" value="Adenine nucleotide alpha hydrolases-like"/>
    <property type="match status" value="1"/>
</dbReference>
<protein>
    <recommendedName>
        <fullName evidence="3">UspA domain-containing protein</fullName>
    </recommendedName>
</protein>
<proteinExistence type="predicted"/>
<evidence type="ECO:0000313" key="4">
    <source>
        <dbReference type="EMBL" id="OCB91859.1"/>
    </source>
</evidence>
<evidence type="ECO:0000256" key="1">
    <source>
        <dbReference type="SAM" id="Coils"/>
    </source>
</evidence>
<sequence>MSDRPNPISHPPASGLRSALKQPQPQTPQSSSSVASSPRSANDGLLTTSPPPMTLGTPLLPTPTGSSLMSVARAGEGYTPKVAFDTFENPDAPVFSYTLPVKSDGYKRNRMTRVFLVAASPDESGSEALDWVMESLVQDGDELIVFRGFDAEELDRDHESVREEARELLRQVQRMNTEYDPDRKEQFIAGKVTETIDRLIAMYRPDSLIVGTRGQRGVKVFGAAFGGMGSVSKYCLQASPVPVIVVRPERKVRKTMMKRRLDPKRGIHFEE</sequence>
<dbReference type="PANTHER" id="PTHR47815">
    <property type="entry name" value="UNIVERSAL STRESS PROTEIN A FAMILY PROTEIN C25B2.10"/>
    <property type="match status" value="1"/>
</dbReference>
<name>A0A9Q5I5I2_SANBA</name>
<keyword evidence="1" id="KW-0175">Coiled coil</keyword>
<dbReference type="Proteomes" id="UP000757232">
    <property type="component" value="Unassembled WGS sequence"/>
</dbReference>
<evidence type="ECO:0000256" key="2">
    <source>
        <dbReference type="SAM" id="MobiDB-lite"/>
    </source>
</evidence>